<accession>A0A8S3ZU45</accession>
<comment type="caution">
    <text evidence="2">The sequence shown here is derived from an EMBL/GenBank/DDBJ whole genome shotgun (WGS) entry which is preliminary data.</text>
</comment>
<dbReference type="OrthoDB" id="6049596at2759"/>
<dbReference type="EMBL" id="CAJHNH020004445">
    <property type="protein sequence ID" value="CAG5131045.1"/>
    <property type="molecule type" value="Genomic_DNA"/>
</dbReference>
<dbReference type="Proteomes" id="UP000678393">
    <property type="component" value="Unassembled WGS sequence"/>
</dbReference>
<organism evidence="2 3">
    <name type="scientific">Candidula unifasciata</name>
    <dbReference type="NCBI Taxonomy" id="100452"/>
    <lineage>
        <taxon>Eukaryota</taxon>
        <taxon>Metazoa</taxon>
        <taxon>Spiralia</taxon>
        <taxon>Lophotrochozoa</taxon>
        <taxon>Mollusca</taxon>
        <taxon>Gastropoda</taxon>
        <taxon>Heterobranchia</taxon>
        <taxon>Euthyneura</taxon>
        <taxon>Panpulmonata</taxon>
        <taxon>Eupulmonata</taxon>
        <taxon>Stylommatophora</taxon>
        <taxon>Helicina</taxon>
        <taxon>Helicoidea</taxon>
        <taxon>Geomitridae</taxon>
        <taxon>Candidula</taxon>
    </lineage>
</organism>
<evidence type="ECO:0000313" key="3">
    <source>
        <dbReference type="Proteomes" id="UP000678393"/>
    </source>
</evidence>
<evidence type="ECO:0000256" key="1">
    <source>
        <dbReference type="SAM" id="MobiDB-lite"/>
    </source>
</evidence>
<evidence type="ECO:0000313" key="2">
    <source>
        <dbReference type="EMBL" id="CAG5131045.1"/>
    </source>
</evidence>
<name>A0A8S3ZU45_9EUPU</name>
<gene>
    <name evidence="2" type="ORF">CUNI_LOCUS16603</name>
</gene>
<proteinExistence type="predicted"/>
<keyword evidence="3" id="KW-1185">Reference proteome</keyword>
<sequence length="166" mass="18873">MSNRFGREHRQLPHCIRLLPENQPRNRQEYLIRKALNPEDADMYFDNAGRFLYDTKCIAQELERIKVEKRRALSLVSNHAQFLKSLIMGEPEKPQVDIASMRARYRRAQAKASQSLLSADVSRSEDSETGNMKPKKSSATVRRSPRPSSSASFTSTIMSPTSDATS</sequence>
<reference evidence="2" key="1">
    <citation type="submission" date="2021-04" db="EMBL/GenBank/DDBJ databases">
        <authorList>
            <consortium name="Molecular Ecology Group"/>
        </authorList>
    </citation>
    <scope>NUCLEOTIDE SEQUENCE</scope>
</reference>
<feature type="region of interest" description="Disordered" evidence="1">
    <location>
        <begin position="112"/>
        <end position="166"/>
    </location>
</feature>
<protein>
    <submittedName>
        <fullName evidence="2">Uncharacterized protein</fullName>
    </submittedName>
</protein>
<dbReference type="AlphaFoldDB" id="A0A8S3ZU45"/>
<feature type="compositionally biased region" description="Low complexity" evidence="1">
    <location>
        <begin position="137"/>
        <end position="160"/>
    </location>
</feature>